<sequence>MSHHQTSLILPNPKPKSPSRSSSLAIIDSIFAKKSLFYDRLPSQPLRLTVLKLDGSSFHIQVPKTATVAELKDAVEAVFAHAPLNGPAQISWAHVWGQFCLCYDEQKLVTEKDHLRNYGIKDGDQLRFTRHVSNNCCVQRKRLKKRVVSLKQHRRCKSSQVDSYQHTGKCDNDDIGSDDDDATDNGKHHIEEVEEEHVVKNKFAGFVGELFSCTPLAVVRKTTTRSRIWPSTIPRCLVGSFRKISSIVRIGRRRPYSRRLTWRQ</sequence>
<dbReference type="Pfam" id="PF18036">
    <property type="entry name" value="Ubiquitin_4"/>
    <property type="match status" value="1"/>
</dbReference>
<protein>
    <recommendedName>
        <fullName evidence="2">SNRNP25 ubiquitin-like domain-containing protein</fullName>
    </recommendedName>
</protein>
<evidence type="ECO:0000259" key="2">
    <source>
        <dbReference type="Pfam" id="PF18036"/>
    </source>
</evidence>
<gene>
    <name evidence="3" type="ORF">AYBTSS11_LOCUS24087</name>
</gene>
<dbReference type="InterPro" id="IPR040610">
    <property type="entry name" value="SNRNP25_ubiquitin"/>
</dbReference>
<dbReference type="CDD" id="cd17058">
    <property type="entry name" value="Ubl_SNRNP25"/>
    <property type="match status" value="1"/>
</dbReference>
<dbReference type="AlphaFoldDB" id="A0AA86TDW2"/>
<evidence type="ECO:0000256" key="1">
    <source>
        <dbReference type="SAM" id="MobiDB-lite"/>
    </source>
</evidence>
<feature type="region of interest" description="Disordered" evidence="1">
    <location>
        <begin position="1"/>
        <end position="21"/>
    </location>
</feature>
<accession>A0AA86TDW2</accession>
<dbReference type="InterPro" id="IPR039690">
    <property type="entry name" value="SNRNP25"/>
</dbReference>
<dbReference type="EMBL" id="OY731405">
    <property type="protein sequence ID" value="CAJ1972074.1"/>
    <property type="molecule type" value="Genomic_DNA"/>
</dbReference>
<dbReference type="PANTHER" id="PTHR14942:SF20">
    <property type="entry name" value="SNRNP25 UBIQUITIN-LIKE DOMAIN-CONTAINING PROTEIN"/>
    <property type="match status" value="1"/>
</dbReference>
<dbReference type="Gene3D" id="3.10.20.90">
    <property type="entry name" value="Phosphatidylinositol 3-kinase Catalytic Subunit, Chain A, domain 1"/>
    <property type="match status" value="1"/>
</dbReference>
<feature type="compositionally biased region" description="Acidic residues" evidence="1">
    <location>
        <begin position="173"/>
        <end position="183"/>
    </location>
</feature>
<proteinExistence type="predicted"/>
<keyword evidence="4" id="KW-1185">Reference proteome</keyword>
<dbReference type="GO" id="GO:0000398">
    <property type="term" value="P:mRNA splicing, via spliceosome"/>
    <property type="evidence" value="ECO:0007669"/>
    <property type="project" value="InterPro"/>
</dbReference>
<dbReference type="Gramene" id="rna-AYBTSS11_LOCUS24087">
    <property type="protein sequence ID" value="CAJ1972074.1"/>
    <property type="gene ID" value="gene-AYBTSS11_LOCUS24087"/>
</dbReference>
<dbReference type="PANTHER" id="PTHR14942">
    <property type="entry name" value="U11/U12 SMALL NUCLEAR RIBONUCLEOPROTEIN 25 KDA PROTEIN"/>
    <property type="match status" value="1"/>
</dbReference>
<feature type="region of interest" description="Disordered" evidence="1">
    <location>
        <begin position="163"/>
        <end position="185"/>
    </location>
</feature>
<evidence type="ECO:0000313" key="4">
    <source>
        <dbReference type="Proteomes" id="UP001189624"/>
    </source>
</evidence>
<name>A0AA86TDW2_9FABA</name>
<reference evidence="3" key="1">
    <citation type="submission" date="2023-10" db="EMBL/GenBank/DDBJ databases">
        <authorList>
            <person name="Domelevo Entfellner J.-B."/>
        </authorList>
    </citation>
    <scope>NUCLEOTIDE SEQUENCE</scope>
</reference>
<dbReference type="SUPFAM" id="SSF54236">
    <property type="entry name" value="Ubiquitin-like"/>
    <property type="match status" value="1"/>
</dbReference>
<evidence type="ECO:0000313" key="3">
    <source>
        <dbReference type="EMBL" id="CAJ1972074.1"/>
    </source>
</evidence>
<dbReference type="Proteomes" id="UP001189624">
    <property type="component" value="Chromosome 8"/>
</dbReference>
<organism evidence="3 4">
    <name type="scientific">Sphenostylis stenocarpa</name>
    <dbReference type="NCBI Taxonomy" id="92480"/>
    <lineage>
        <taxon>Eukaryota</taxon>
        <taxon>Viridiplantae</taxon>
        <taxon>Streptophyta</taxon>
        <taxon>Embryophyta</taxon>
        <taxon>Tracheophyta</taxon>
        <taxon>Spermatophyta</taxon>
        <taxon>Magnoliopsida</taxon>
        <taxon>eudicotyledons</taxon>
        <taxon>Gunneridae</taxon>
        <taxon>Pentapetalae</taxon>
        <taxon>rosids</taxon>
        <taxon>fabids</taxon>
        <taxon>Fabales</taxon>
        <taxon>Fabaceae</taxon>
        <taxon>Papilionoideae</taxon>
        <taxon>50 kb inversion clade</taxon>
        <taxon>NPAAA clade</taxon>
        <taxon>indigoferoid/millettioid clade</taxon>
        <taxon>Phaseoleae</taxon>
        <taxon>Sphenostylis</taxon>
    </lineage>
</organism>
<feature type="domain" description="SNRNP25 ubiquitin-like" evidence="2">
    <location>
        <begin position="46"/>
        <end position="132"/>
    </location>
</feature>
<dbReference type="InterPro" id="IPR029071">
    <property type="entry name" value="Ubiquitin-like_domsf"/>
</dbReference>